<evidence type="ECO:0000256" key="6">
    <source>
        <dbReference type="ARBA" id="ARBA00023136"/>
    </source>
</evidence>
<evidence type="ECO:0000259" key="13">
    <source>
        <dbReference type="PROSITE" id="PS50262"/>
    </source>
</evidence>
<dbReference type="InterPro" id="IPR005390">
    <property type="entry name" value="NeuromedU_rcpt"/>
</dbReference>
<dbReference type="SMART" id="SM01381">
    <property type="entry name" value="7TM_GPCR_Srsx"/>
    <property type="match status" value="1"/>
</dbReference>
<comment type="caution">
    <text evidence="14">The sequence shown here is derived from an EMBL/GenBank/DDBJ whole genome shotgun (WGS) entry which is preliminary data.</text>
</comment>
<keyword evidence="6 12" id="KW-0472">Membrane</keyword>
<dbReference type="PROSITE" id="PS00237">
    <property type="entry name" value="G_PROTEIN_RECEP_F1_1"/>
    <property type="match status" value="1"/>
</dbReference>
<feature type="domain" description="G-protein coupled receptors family 1 profile" evidence="13">
    <location>
        <begin position="288"/>
        <end position="561"/>
    </location>
</feature>
<keyword evidence="15" id="KW-1185">Reference proteome</keyword>
<dbReference type="PANTHER" id="PTHR24243">
    <property type="entry name" value="G-PROTEIN COUPLED RECEPTOR"/>
    <property type="match status" value="1"/>
</dbReference>
<keyword evidence="7" id="KW-1015">Disulfide bond</keyword>
<feature type="transmembrane region" description="Helical" evidence="12">
    <location>
        <begin position="308"/>
        <end position="326"/>
    </location>
</feature>
<keyword evidence="2" id="KW-1003">Cell membrane</keyword>
<evidence type="ECO:0000256" key="7">
    <source>
        <dbReference type="ARBA" id="ARBA00023157"/>
    </source>
</evidence>
<gene>
    <name evidence="14" type="ORF">EGW08_019359</name>
</gene>
<dbReference type="Pfam" id="PF00001">
    <property type="entry name" value="7tm_1"/>
    <property type="match status" value="1"/>
</dbReference>
<keyword evidence="10 11" id="KW-0807">Transducer</keyword>
<feature type="transmembrane region" description="Helical" evidence="12">
    <location>
        <begin position="451"/>
        <end position="473"/>
    </location>
</feature>
<evidence type="ECO:0000256" key="1">
    <source>
        <dbReference type="ARBA" id="ARBA00004651"/>
    </source>
</evidence>
<feature type="transmembrane region" description="Helical" evidence="12">
    <location>
        <begin position="346"/>
        <end position="368"/>
    </location>
</feature>
<evidence type="ECO:0000256" key="2">
    <source>
        <dbReference type="ARBA" id="ARBA00022475"/>
    </source>
</evidence>
<dbReference type="PROSITE" id="PS50262">
    <property type="entry name" value="G_PROTEIN_RECEP_F1_2"/>
    <property type="match status" value="1"/>
</dbReference>
<keyword evidence="9" id="KW-0325">Glycoprotein</keyword>
<comment type="similarity">
    <text evidence="11">Belongs to the G-protein coupled receptor 1 family.</text>
</comment>
<feature type="non-terminal residue" evidence="14">
    <location>
        <position position="586"/>
    </location>
</feature>
<evidence type="ECO:0000256" key="11">
    <source>
        <dbReference type="RuleBase" id="RU000688"/>
    </source>
</evidence>
<comment type="subcellular location">
    <subcellularLocation>
        <location evidence="1">Cell membrane</location>
        <topology evidence="1">Multi-pass membrane protein</topology>
    </subcellularLocation>
</comment>
<dbReference type="CDD" id="cd15134">
    <property type="entry name" value="7tmA_capaR"/>
    <property type="match status" value="1"/>
</dbReference>
<dbReference type="AlphaFoldDB" id="A0A433SUB2"/>
<protein>
    <recommendedName>
        <fullName evidence="13">G-protein coupled receptors family 1 profile domain-containing protein</fullName>
    </recommendedName>
</protein>
<dbReference type="Proteomes" id="UP000271974">
    <property type="component" value="Unassembled WGS sequence"/>
</dbReference>
<feature type="transmembrane region" description="Helical" evidence="12">
    <location>
        <begin position="542"/>
        <end position="563"/>
    </location>
</feature>
<name>A0A433SUB2_ELYCH</name>
<dbReference type="InterPro" id="IPR000276">
    <property type="entry name" value="GPCR_Rhodpsn"/>
</dbReference>
<dbReference type="OrthoDB" id="5962705at2759"/>
<feature type="transmembrane region" description="Helical" evidence="12">
    <location>
        <begin position="389"/>
        <end position="409"/>
    </location>
</feature>
<keyword evidence="4 12" id="KW-1133">Transmembrane helix</keyword>
<dbReference type="SUPFAM" id="SSF81321">
    <property type="entry name" value="Family A G protein-coupled receptor-like"/>
    <property type="match status" value="1"/>
</dbReference>
<keyword evidence="5 11" id="KW-0297">G-protein coupled receptor</keyword>
<evidence type="ECO:0000256" key="8">
    <source>
        <dbReference type="ARBA" id="ARBA00023170"/>
    </source>
</evidence>
<evidence type="ECO:0000256" key="3">
    <source>
        <dbReference type="ARBA" id="ARBA00022692"/>
    </source>
</evidence>
<evidence type="ECO:0000256" key="9">
    <source>
        <dbReference type="ARBA" id="ARBA00023180"/>
    </source>
</evidence>
<evidence type="ECO:0000256" key="12">
    <source>
        <dbReference type="SAM" id="Phobius"/>
    </source>
</evidence>
<accession>A0A433SUB2</accession>
<reference evidence="14 15" key="1">
    <citation type="submission" date="2019-01" db="EMBL/GenBank/DDBJ databases">
        <title>A draft genome assembly of the solar-powered sea slug Elysia chlorotica.</title>
        <authorList>
            <person name="Cai H."/>
            <person name="Li Q."/>
            <person name="Fang X."/>
            <person name="Li J."/>
            <person name="Curtis N.E."/>
            <person name="Altenburger A."/>
            <person name="Shibata T."/>
            <person name="Feng M."/>
            <person name="Maeda T."/>
            <person name="Schwartz J.A."/>
            <person name="Shigenobu S."/>
            <person name="Lundholm N."/>
            <person name="Nishiyama T."/>
            <person name="Yang H."/>
            <person name="Hasebe M."/>
            <person name="Li S."/>
            <person name="Pierce S.K."/>
            <person name="Wang J."/>
        </authorList>
    </citation>
    <scope>NUCLEOTIDE SEQUENCE [LARGE SCALE GENOMIC DNA]</scope>
    <source>
        <strain evidence="14">EC2010</strain>
        <tissue evidence="14">Whole organism of an adult</tissue>
    </source>
</reference>
<dbReference type="EMBL" id="RQTK01001006">
    <property type="protein sequence ID" value="RUS72872.1"/>
    <property type="molecule type" value="Genomic_DNA"/>
</dbReference>
<keyword evidence="8 11" id="KW-0675">Receptor</keyword>
<evidence type="ECO:0000256" key="10">
    <source>
        <dbReference type="ARBA" id="ARBA00023224"/>
    </source>
</evidence>
<evidence type="ECO:0000313" key="14">
    <source>
        <dbReference type="EMBL" id="RUS72872.1"/>
    </source>
</evidence>
<evidence type="ECO:0000256" key="4">
    <source>
        <dbReference type="ARBA" id="ARBA00022989"/>
    </source>
</evidence>
<feature type="transmembrane region" description="Helical" evidence="12">
    <location>
        <begin position="497"/>
        <end position="516"/>
    </location>
</feature>
<feature type="transmembrane region" description="Helical" evidence="12">
    <location>
        <begin position="269"/>
        <end position="296"/>
    </location>
</feature>
<dbReference type="GO" id="GO:0001607">
    <property type="term" value="F:neuromedin U receptor activity"/>
    <property type="evidence" value="ECO:0007669"/>
    <property type="project" value="InterPro"/>
</dbReference>
<dbReference type="PRINTS" id="PR01565">
    <property type="entry name" value="NEUROMEDINUR"/>
</dbReference>
<dbReference type="PRINTS" id="PR00237">
    <property type="entry name" value="GPCRRHODOPSN"/>
</dbReference>
<evidence type="ECO:0000313" key="15">
    <source>
        <dbReference type="Proteomes" id="UP000271974"/>
    </source>
</evidence>
<keyword evidence="3 11" id="KW-0812">Transmembrane</keyword>
<dbReference type="GO" id="GO:0005886">
    <property type="term" value="C:plasma membrane"/>
    <property type="evidence" value="ECO:0007669"/>
    <property type="project" value="UniProtKB-SubCell"/>
</dbReference>
<dbReference type="STRING" id="188477.A0A433SUB2"/>
<evidence type="ECO:0000256" key="5">
    <source>
        <dbReference type="ARBA" id="ARBA00023040"/>
    </source>
</evidence>
<sequence length="586" mass="65630">MAQNQYYFIVNNEACCRFHLLLHDNSNPLYTEQRHLQQHQLQQQNLDLYIQQKTTPKVVNHFSPLRDHNTDAKPAPPSVLDITAGNSALHSYSSVTTAPGTTSSNQHHGGASLVASVLCPSLDTPTVAQPGQSLSEDTCPNVIYSYDGESKSFRTTLRDEVQNIFYPGPNATWEELRQVTSSYSSDNISVLCGSPDKTFGVDIGETASGMFLNNILNNTYSAITSTDTYTSNVSSLLQNMHNLSDVNFSIVSKDEYLQMYLGKRYFSNAVMVALMAIYSLIFFTGVVGNVCTCLVIARNRFLHTATNYYLFSLAISDVLTLLLALPQEMATIWEAYPFHFGSGFCIIKSFVSEMTAYASVLTITAFTIDRYVAICHPLRSQVLSSLSRAVKIIMLIWTIACACALPYPIHTRTYHEVLDPCTQEPMPESYVCNLPVRYRGGMRYMFKFSTFAFFVVPMVIITIMYALIGLTLMRTDQFAGGNKTKQAALTAAKAKRAVLKMLVAVVIAFFVCWAPFHAQRLMTMYVAPDEWTEDLLTVQTNLFYISGVLYFFSSTVNPFLYNVMSKRYRKAFKHTLARCLGGKNSD</sequence>
<dbReference type="PANTHER" id="PTHR24243:SF208">
    <property type="entry name" value="PYROKININ-1 RECEPTOR"/>
    <property type="match status" value="1"/>
</dbReference>
<organism evidence="14 15">
    <name type="scientific">Elysia chlorotica</name>
    <name type="common">Eastern emerald elysia</name>
    <name type="synonym">Sea slug</name>
    <dbReference type="NCBI Taxonomy" id="188477"/>
    <lineage>
        <taxon>Eukaryota</taxon>
        <taxon>Metazoa</taxon>
        <taxon>Spiralia</taxon>
        <taxon>Lophotrochozoa</taxon>
        <taxon>Mollusca</taxon>
        <taxon>Gastropoda</taxon>
        <taxon>Heterobranchia</taxon>
        <taxon>Euthyneura</taxon>
        <taxon>Panpulmonata</taxon>
        <taxon>Sacoglossa</taxon>
        <taxon>Placobranchoidea</taxon>
        <taxon>Plakobranchidae</taxon>
        <taxon>Elysia</taxon>
    </lineage>
</organism>
<proteinExistence type="inferred from homology"/>
<dbReference type="InterPro" id="IPR017452">
    <property type="entry name" value="GPCR_Rhodpsn_7TM"/>
</dbReference>
<dbReference type="Gene3D" id="1.20.1070.10">
    <property type="entry name" value="Rhodopsin 7-helix transmembrane proteins"/>
    <property type="match status" value="1"/>
</dbReference>